<sequence>MTTLPTLLASGAALAGITRTVQCAAVLSLAALSVLARNPQRRRDARRTLALLLRRRSS</sequence>
<reference evidence="1 2" key="1">
    <citation type="submission" date="2024-09" db="EMBL/GenBank/DDBJ databases">
        <authorList>
            <person name="Lee S.D."/>
        </authorList>
    </citation>
    <scope>NUCLEOTIDE SEQUENCE [LARGE SCALE GENOMIC DNA]</scope>
    <source>
        <strain evidence="1 2">N1-5</strain>
    </source>
</reference>
<protein>
    <submittedName>
        <fullName evidence="1">Uncharacterized protein</fullName>
    </submittedName>
</protein>
<gene>
    <name evidence="1" type="ORF">ACEZDJ_05925</name>
</gene>
<dbReference type="Proteomes" id="UP001592528">
    <property type="component" value="Unassembled WGS sequence"/>
</dbReference>
<evidence type="ECO:0000313" key="2">
    <source>
        <dbReference type="Proteomes" id="UP001592528"/>
    </source>
</evidence>
<evidence type="ECO:0000313" key="1">
    <source>
        <dbReference type="EMBL" id="MFC1400817.1"/>
    </source>
</evidence>
<accession>A0ABV6UHA8</accession>
<proteinExistence type="predicted"/>
<keyword evidence="2" id="KW-1185">Reference proteome</keyword>
<dbReference type="RefSeq" id="WP_157623724.1">
    <property type="nucleotide sequence ID" value="NZ_JBHEZZ010000002.1"/>
</dbReference>
<comment type="caution">
    <text evidence="1">The sequence shown here is derived from an EMBL/GenBank/DDBJ whole genome shotgun (WGS) entry which is preliminary data.</text>
</comment>
<name>A0ABV6UHA8_9ACTN</name>
<organism evidence="1 2">
    <name type="scientific">Streptacidiphilus cavernicola</name>
    <dbReference type="NCBI Taxonomy" id="3342716"/>
    <lineage>
        <taxon>Bacteria</taxon>
        <taxon>Bacillati</taxon>
        <taxon>Actinomycetota</taxon>
        <taxon>Actinomycetes</taxon>
        <taxon>Kitasatosporales</taxon>
        <taxon>Streptomycetaceae</taxon>
        <taxon>Streptacidiphilus</taxon>
    </lineage>
</organism>
<dbReference type="EMBL" id="JBHEZZ010000002">
    <property type="protein sequence ID" value="MFC1400817.1"/>
    <property type="molecule type" value="Genomic_DNA"/>
</dbReference>